<keyword evidence="3" id="KW-1185">Reference proteome</keyword>
<dbReference type="Gene3D" id="3.30.70.100">
    <property type="match status" value="1"/>
</dbReference>
<sequence length="117" mass="13159">MSHPTTPLPYDADIKAVPKTSGPINLLVHITAKPGKEAEVKKYLQGVRDYANSDKEPGTLVYNISQSNAGPETYIVYEIYKDEAAFHHHTDGATFKELFSKAGELVEVFHSRWYTEF</sequence>
<dbReference type="RefSeq" id="XP_025349802.1">
    <property type="nucleotide sequence ID" value="XM_025491543.1"/>
</dbReference>
<name>A0A316UBX4_9BASI</name>
<dbReference type="GO" id="GO:0003824">
    <property type="term" value="F:catalytic activity"/>
    <property type="evidence" value="ECO:0007669"/>
    <property type="project" value="TreeGrafter"/>
</dbReference>
<dbReference type="Pfam" id="PF03992">
    <property type="entry name" value="ABM"/>
    <property type="match status" value="1"/>
</dbReference>
<gene>
    <name evidence="2" type="ORF">BCV69DRAFT_280235</name>
</gene>
<dbReference type="InterPro" id="IPR011008">
    <property type="entry name" value="Dimeric_a/b-barrel"/>
</dbReference>
<dbReference type="InterPro" id="IPR050744">
    <property type="entry name" value="AI-2_Isomerase_LsrG"/>
</dbReference>
<dbReference type="AlphaFoldDB" id="A0A316UBX4"/>
<dbReference type="OrthoDB" id="10011777at2759"/>
<evidence type="ECO:0000313" key="3">
    <source>
        <dbReference type="Proteomes" id="UP000245942"/>
    </source>
</evidence>
<evidence type="ECO:0000313" key="2">
    <source>
        <dbReference type="EMBL" id="PWN22642.1"/>
    </source>
</evidence>
<accession>A0A316UBX4</accession>
<dbReference type="PANTHER" id="PTHR33336">
    <property type="entry name" value="QUINOL MONOOXYGENASE YGIN-RELATED"/>
    <property type="match status" value="1"/>
</dbReference>
<dbReference type="InterPro" id="IPR007138">
    <property type="entry name" value="ABM_dom"/>
</dbReference>
<dbReference type="PROSITE" id="PS51725">
    <property type="entry name" value="ABM"/>
    <property type="match status" value="1"/>
</dbReference>
<dbReference type="PANTHER" id="PTHR33336:SF15">
    <property type="entry name" value="ABM DOMAIN-CONTAINING PROTEIN"/>
    <property type="match status" value="1"/>
</dbReference>
<proteinExistence type="predicted"/>
<reference evidence="2 3" key="1">
    <citation type="journal article" date="2018" name="Mol. Biol. Evol.">
        <title>Broad Genomic Sampling Reveals a Smut Pathogenic Ancestry of the Fungal Clade Ustilaginomycotina.</title>
        <authorList>
            <person name="Kijpornyongpan T."/>
            <person name="Mondo S.J."/>
            <person name="Barry K."/>
            <person name="Sandor L."/>
            <person name="Lee J."/>
            <person name="Lipzen A."/>
            <person name="Pangilinan J."/>
            <person name="LaButti K."/>
            <person name="Hainaut M."/>
            <person name="Henrissat B."/>
            <person name="Grigoriev I.V."/>
            <person name="Spatafora J.W."/>
            <person name="Aime M.C."/>
        </authorList>
    </citation>
    <scope>NUCLEOTIDE SEQUENCE [LARGE SCALE GENOMIC DNA]</scope>
    <source>
        <strain evidence="2 3">MCA 4718</strain>
    </source>
</reference>
<dbReference type="SUPFAM" id="SSF54909">
    <property type="entry name" value="Dimeric alpha+beta barrel"/>
    <property type="match status" value="1"/>
</dbReference>
<dbReference type="GeneID" id="37013277"/>
<dbReference type="STRING" id="1684307.A0A316UBX4"/>
<feature type="domain" description="ABM" evidence="1">
    <location>
        <begin position="24"/>
        <end position="117"/>
    </location>
</feature>
<organism evidence="2 3">
    <name type="scientific">Pseudomicrostroma glucosiphilum</name>
    <dbReference type="NCBI Taxonomy" id="1684307"/>
    <lineage>
        <taxon>Eukaryota</taxon>
        <taxon>Fungi</taxon>
        <taxon>Dikarya</taxon>
        <taxon>Basidiomycota</taxon>
        <taxon>Ustilaginomycotina</taxon>
        <taxon>Exobasidiomycetes</taxon>
        <taxon>Microstromatales</taxon>
        <taxon>Microstromatales incertae sedis</taxon>
        <taxon>Pseudomicrostroma</taxon>
    </lineage>
</organism>
<dbReference type="Proteomes" id="UP000245942">
    <property type="component" value="Unassembled WGS sequence"/>
</dbReference>
<protein>
    <recommendedName>
        <fullName evidence="1">ABM domain-containing protein</fullName>
    </recommendedName>
</protein>
<dbReference type="EMBL" id="KZ819322">
    <property type="protein sequence ID" value="PWN22642.1"/>
    <property type="molecule type" value="Genomic_DNA"/>
</dbReference>
<evidence type="ECO:0000259" key="1">
    <source>
        <dbReference type="PROSITE" id="PS51725"/>
    </source>
</evidence>